<evidence type="ECO:0000256" key="3">
    <source>
        <dbReference type="ARBA" id="ARBA00023212"/>
    </source>
</evidence>
<dbReference type="Pfam" id="PF21711">
    <property type="entry name" value="DCTN5"/>
    <property type="match status" value="1"/>
</dbReference>
<evidence type="ECO:0000256" key="4">
    <source>
        <dbReference type="ARBA" id="ARBA00034706"/>
    </source>
</evidence>
<dbReference type="Gene3D" id="2.160.10.10">
    <property type="entry name" value="Hexapeptide repeat proteins"/>
    <property type="match status" value="1"/>
</dbReference>
<dbReference type="RefSeq" id="XP_003662371.1">
    <property type="nucleotide sequence ID" value="XM_003662323.1"/>
</dbReference>
<gene>
    <name evidence="6" type="ORF">MYCTH_2302939</name>
</gene>
<evidence type="ECO:0000313" key="7">
    <source>
        <dbReference type="Proteomes" id="UP000007322"/>
    </source>
</evidence>
<evidence type="ECO:0000256" key="2">
    <source>
        <dbReference type="ARBA" id="ARBA00022490"/>
    </source>
</evidence>
<dbReference type="PANTHER" id="PTHR46126:SF1">
    <property type="entry name" value="DYNACTIN SUBUNIT 5"/>
    <property type="match status" value="1"/>
</dbReference>
<dbReference type="SUPFAM" id="SSF51161">
    <property type="entry name" value="Trimeric LpxA-like enzymes"/>
    <property type="match status" value="1"/>
</dbReference>
<comment type="similarity">
    <text evidence="4">Belongs to the dynactin subunits 5/6 family. Dynactin subunit 5 subfamily.</text>
</comment>
<comment type="subcellular location">
    <subcellularLocation>
        <location evidence="1">Cytoplasm</location>
        <location evidence="1">Cytoskeleton</location>
    </subcellularLocation>
</comment>
<keyword evidence="3" id="KW-0206">Cytoskeleton</keyword>
<accession>G2Q8Y1</accession>
<evidence type="ECO:0000256" key="1">
    <source>
        <dbReference type="ARBA" id="ARBA00004245"/>
    </source>
</evidence>
<dbReference type="GeneID" id="11512424"/>
<dbReference type="KEGG" id="mtm:MYCTH_2302939"/>
<keyword evidence="7" id="KW-1185">Reference proteome</keyword>
<dbReference type="eggNOG" id="KOG3121">
    <property type="taxonomic scope" value="Eukaryota"/>
</dbReference>
<reference evidence="6 7" key="1">
    <citation type="journal article" date="2011" name="Nat. Biotechnol.">
        <title>Comparative genomic analysis of the thermophilic biomass-degrading fungi Myceliophthora thermophila and Thielavia terrestris.</title>
        <authorList>
            <person name="Berka R.M."/>
            <person name="Grigoriev I.V."/>
            <person name="Otillar R."/>
            <person name="Salamov A."/>
            <person name="Grimwood J."/>
            <person name="Reid I."/>
            <person name="Ishmael N."/>
            <person name="John T."/>
            <person name="Darmond C."/>
            <person name="Moisan M.-C."/>
            <person name="Henrissat B."/>
            <person name="Coutinho P.M."/>
            <person name="Lombard V."/>
            <person name="Natvig D.O."/>
            <person name="Lindquist E."/>
            <person name="Schmutz J."/>
            <person name="Lucas S."/>
            <person name="Harris P."/>
            <person name="Powlowski J."/>
            <person name="Bellemare A."/>
            <person name="Taylor D."/>
            <person name="Butler G."/>
            <person name="de Vries R.P."/>
            <person name="Allijn I.E."/>
            <person name="van den Brink J."/>
            <person name="Ushinsky S."/>
            <person name="Storms R."/>
            <person name="Powell A.J."/>
            <person name="Paulsen I.T."/>
            <person name="Elbourne L.D.H."/>
            <person name="Baker S.E."/>
            <person name="Magnuson J."/>
            <person name="LaBoissiere S."/>
            <person name="Clutterbuck A.J."/>
            <person name="Martinez D."/>
            <person name="Wogulis M."/>
            <person name="de Leon A.L."/>
            <person name="Rey M.W."/>
            <person name="Tsang A."/>
        </authorList>
    </citation>
    <scope>NUCLEOTIDE SEQUENCE [LARGE SCALE GENOMIC DNA]</scope>
    <source>
        <strain evidence="7">ATCC 42464 / BCRC 31852 / DSM 1799</strain>
    </source>
</reference>
<dbReference type="InterPro" id="IPR011004">
    <property type="entry name" value="Trimer_LpxA-like_sf"/>
</dbReference>
<protein>
    <recommendedName>
        <fullName evidence="5">Dynactin subunit 5</fullName>
    </recommendedName>
</protein>
<dbReference type="STRING" id="573729.G2Q8Y1"/>
<evidence type="ECO:0000313" key="6">
    <source>
        <dbReference type="EMBL" id="AEO57126.1"/>
    </source>
</evidence>
<dbReference type="HOGENOM" id="CLU_088622_0_0_1"/>
<dbReference type="Proteomes" id="UP000007322">
    <property type="component" value="Chromosome 2"/>
</dbReference>
<dbReference type="EMBL" id="CP003003">
    <property type="protein sequence ID" value="AEO57126.1"/>
    <property type="molecule type" value="Genomic_DNA"/>
</dbReference>
<dbReference type="InParanoid" id="G2Q8Y1"/>
<dbReference type="GO" id="GO:0005869">
    <property type="term" value="C:dynactin complex"/>
    <property type="evidence" value="ECO:0007669"/>
    <property type="project" value="TreeGrafter"/>
</dbReference>
<evidence type="ECO:0000256" key="5">
    <source>
        <dbReference type="ARBA" id="ARBA00034865"/>
    </source>
</evidence>
<dbReference type="AlphaFoldDB" id="G2Q8Y1"/>
<dbReference type="PANTHER" id="PTHR46126">
    <property type="entry name" value="DYNACTIN SUBUNIT 5"/>
    <property type="match status" value="1"/>
</dbReference>
<dbReference type="CDD" id="cd03359">
    <property type="entry name" value="LbH_Dynactin_5"/>
    <property type="match status" value="1"/>
</dbReference>
<organism evidence="6 7">
    <name type="scientific">Thermothelomyces thermophilus (strain ATCC 42464 / BCRC 31852 / DSM 1799)</name>
    <name type="common">Sporotrichum thermophile</name>
    <dbReference type="NCBI Taxonomy" id="573729"/>
    <lineage>
        <taxon>Eukaryota</taxon>
        <taxon>Fungi</taxon>
        <taxon>Dikarya</taxon>
        <taxon>Ascomycota</taxon>
        <taxon>Pezizomycotina</taxon>
        <taxon>Sordariomycetes</taxon>
        <taxon>Sordariomycetidae</taxon>
        <taxon>Sordariales</taxon>
        <taxon>Chaetomiaceae</taxon>
        <taxon>Thermothelomyces</taxon>
    </lineage>
</organism>
<dbReference type="InterPro" id="IPR047125">
    <property type="entry name" value="DCTN5"/>
</dbReference>
<sequence length="198" mass="21053">MSSRRPPRGEYIETETGNKVARKATLVGTQNIMLGGKTVIQPEVLIRGDLIRTIQASAQSATGAAPNNTAVSIGRYCFLSRGCCLRPPGRLYKGAFTFMPLRMGDHVFVGPGAVVQAASIGSHVHIGSQAVIGEFAIIKDYVRILDGTVVPPNMVIPSFSIVAGQPARLIGEVPEGGHEAFELRDLYKTVGNNPQPAS</sequence>
<dbReference type="OrthoDB" id="417208at2759"/>
<proteinExistence type="inferred from homology"/>
<keyword evidence="2" id="KW-0963">Cytoplasm</keyword>
<dbReference type="VEuPathDB" id="FungiDB:MYCTH_2302939"/>
<dbReference type="OMA" id="SQIHGTQ"/>
<name>G2Q8Y1_THET4</name>